<name>A0A060V0J7_9PROT</name>
<dbReference type="EMBL" id="CCCS020000001">
    <property type="protein sequence ID" value="CDQ12209.1"/>
    <property type="molecule type" value="Genomic_DNA"/>
</dbReference>
<evidence type="ECO:0000259" key="8">
    <source>
        <dbReference type="PROSITE" id="PS51918"/>
    </source>
</evidence>
<dbReference type="PANTHER" id="PTHR30352:SF5">
    <property type="entry name" value="PYRUVATE FORMATE-LYASE 1-ACTIVATING ENZYME"/>
    <property type="match status" value="1"/>
</dbReference>
<keyword evidence="2" id="KW-0313">Glucose metabolism</keyword>
<feature type="binding site" evidence="7">
    <location>
        <position position="89"/>
    </location>
    <ligand>
        <name>[4Fe-4S] cluster</name>
        <dbReference type="ChEBI" id="CHEBI:49883"/>
        <note>4Fe-4S-S-AdoMet</note>
    </ligand>
</feature>
<evidence type="ECO:0000256" key="2">
    <source>
        <dbReference type="ARBA" id="ARBA00022526"/>
    </source>
</evidence>
<dbReference type="InterPro" id="IPR007197">
    <property type="entry name" value="rSAM"/>
</dbReference>
<dbReference type="AlphaFoldDB" id="A0A060V0J7"/>
<keyword evidence="2" id="KW-0119">Carbohydrate metabolism</keyword>
<keyword evidence="5 7" id="KW-0408">Iron</keyword>
<proteinExistence type="predicted"/>
<comment type="cofactor">
    <cofactor evidence="7">
        <name>[4Fe-4S] cluster</name>
        <dbReference type="ChEBI" id="CHEBI:49883"/>
    </cofactor>
    <text evidence="7">Binds 1 [4Fe-4S] cluster. The cluster is coordinated with 3 cysteines and an exchangeable S-adenosyl-L-methionine.</text>
</comment>
<evidence type="ECO:0000256" key="3">
    <source>
        <dbReference type="ARBA" id="ARBA00022691"/>
    </source>
</evidence>
<dbReference type="SUPFAM" id="SSF102114">
    <property type="entry name" value="Radical SAM enzymes"/>
    <property type="match status" value="1"/>
</dbReference>
<dbReference type="Proteomes" id="UP000193925">
    <property type="component" value="Chromosome AFERRI"/>
</dbReference>
<evidence type="ECO:0000256" key="7">
    <source>
        <dbReference type="PIRSR" id="PIRSR004869-50"/>
    </source>
</evidence>
<dbReference type="InterPro" id="IPR034457">
    <property type="entry name" value="Organic_radical-activating"/>
</dbReference>
<reference evidence="10 11" key="3">
    <citation type="submission" date="2017-03" db="EMBL/GenBank/DDBJ databases">
        <authorList>
            <person name="Regsiter A."/>
            <person name="William W."/>
        </authorList>
    </citation>
    <scope>NUCLEOTIDE SEQUENCE [LARGE SCALE GENOMIC DNA]</scope>
    <source>
        <strain evidence="10">PRJEB5721</strain>
    </source>
</reference>
<accession>A0A060V0J7</accession>
<dbReference type="SFLD" id="SFLDG01101">
    <property type="entry name" value="Uncharacterised_Radical_SAM_Su"/>
    <property type="match status" value="1"/>
</dbReference>
<dbReference type="EMBL" id="LT841305">
    <property type="protein sequence ID" value="SMH65246.1"/>
    <property type="molecule type" value="Genomic_DNA"/>
</dbReference>
<dbReference type="PANTHER" id="PTHR30352">
    <property type="entry name" value="PYRUVATE FORMATE-LYASE-ACTIVATING ENZYME"/>
    <property type="match status" value="1"/>
</dbReference>
<dbReference type="Gene3D" id="3.20.20.70">
    <property type="entry name" value="Aldolase class I"/>
    <property type="match status" value="1"/>
</dbReference>
<dbReference type="InterPro" id="IPR016431">
    <property type="entry name" value="Pyrv-formate_lyase-activ_prd"/>
</dbReference>
<evidence type="ECO:0000256" key="5">
    <source>
        <dbReference type="ARBA" id="ARBA00023004"/>
    </source>
</evidence>
<sequence length="361" mass="40006">MDKETFITHPGRYWHNLADGRIQCDLCPRDCRLQEGQRGACFVRMREGNTMVLTTYGRSSGFCIDPIEKKPLNHFYPGSSVLSFGTAGCNLACKFCQNWDISKSREMDRLQDQASPAGIAATALSLAVKSVAFTYNDPVIFAEYAMDTADACHAVGIKTVAVTAGYIHAQPRAGFFAKMDATNVDLKAFTDEFYFKLTGAHLAPVLETLEYIVKETQTWLEITTLLIPGHNDSEAEIRAAAEWIMERLGPDVPLHFSAFHPDYRMPDVPATPADTLVQARRVAMAVGLHYVYTGNVHDQEGDTTFCPGCGAVLIVRDWYQILSYHLTPEGYCPHCGHPIAGYFEARPGSFGHKRIPLRIGA</sequence>
<dbReference type="GO" id="GO:0046872">
    <property type="term" value="F:metal ion binding"/>
    <property type="evidence" value="ECO:0007669"/>
    <property type="project" value="UniProtKB-KW"/>
</dbReference>
<dbReference type="SFLD" id="SFLDS00029">
    <property type="entry name" value="Radical_SAM"/>
    <property type="match status" value="1"/>
</dbReference>
<keyword evidence="6 7" id="KW-0411">Iron-sulfur</keyword>
<reference evidence="9" key="1">
    <citation type="submission" date="2014-03" db="EMBL/GenBank/DDBJ databases">
        <authorList>
            <person name="Genoscope - CEA"/>
        </authorList>
    </citation>
    <scope>NUCLEOTIDE SEQUENCE [LARGE SCALE GENOMIC DNA]</scope>
    <source>
        <strain evidence="9">CF27</strain>
    </source>
</reference>
<dbReference type="GO" id="GO:0006006">
    <property type="term" value="P:glucose metabolic process"/>
    <property type="evidence" value="ECO:0007669"/>
    <property type="project" value="UniProtKB-KW"/>
</dbReference>
<gene>
    <name evidence="9" type="ORF">AFERRI_10032</name>
    <name evidence="10" type="ORF">AFERRI_20027</name>
</gene>
<evidence type="ECO:0000313" key="9">
    <source>
        <dbReference type="EMBL" id="CDQ12209.1"/>
    </source>
</evidence>
<keyword evidence="3 7" id="KW-0949">S-adenosyl-L-methionine</keyword>
<dbReference type="RefSeq" id="WP_035190090.1">
    <property type="nucleotide sequence ID" value="NZ_CCCS020000001.1"/>
</dbReference>
<dbReference type="GO" id="GO:0051539">
    <property type="term" value="F:4 iron, 4 sulfur cluster binding"/>
    <property type="evidence" value="ECO:0007669"/>
    <property type="project" value="UniProtKB-KW"/>
</dbReference>
<dbReference type="PROSITE" id="PS51918">
    <property type="entry name" value="RADICAL_SAM"/>
    <property type="match status" value="1"/>
</dbReference>
<evidence type="ECO:0000313" key="10">
    <source>
        <dbReference type="EMBL" id="SMH65246.1"/>
    </source>
</evidence>
<feature type="domain" description="Radical SAM core" evidence="8">
    <location>
        <begin position="74"/>
        <end position="295"/>
    </location>
</feature>
<dbReference type="Pfam" id="PF04055">
    <property type="entry name" value="Radical_SAM"/>
    <property type="match status" value="1"/>
</dbReference>
<dbReference type="GO" id="GO:0003824">
    <property type="term" value="F:catalytic activity"/>
    <property type="evidence" value="ECO:0007669"/>
    <property type="project" value="InterPro"/>
</dbReference>
<dbReference type="InterPro" id="IPR027596">
    <property type="entry name" value="AmmeMemoSam_rS"/>
</dbReference>
<keyword evidence="1" id="KW-0004">4Fe-4S</keyword>
<evidence type="ECO:0000256" key="4">
    <source>
        <dbReference type="ARBA" id="ARBA00022723"/>
    </source>
</evidence>
<dbReference type="NCBIfam" id="TIGR04337">
    <property type="entry name" value="AmmeMemoSam_rS"/>
    <property type="match status" value="1"/>
</dbReference>
<dbReference type="InterPro" id="IPR013785">
    <property type="entry name" value="Aldolase_TIM"/>
</dbReference>
<dbReference type="InterPro" id="IPR058240">
    <property type="entry name" value="rSAM_sf"/>
</dbReference>
<keyword evidence="11" id="KW-1185">Reference proteome</keyword>
<keyword evidence="4 7" id="KW-0479">Metal-binding</keyword>
<evidence type="ECO:0000313" key="11">
    <source>
        <dbReference type="Proteomes" id="UP000193925"/>
    </source>
</evidence>
<feature type="binding site" evidence="7">
    <location>
        <position position="96"/>
    </location>
    <ligand>
        <name>[4Fe-4S] cluster</name>
        <dbReference type="ChEBI" id="CHEBI:49883"/>
        <note>4Fe-4S-S-AdoMet</note>
    </ligand>
</feature>
<evidence type="ECO:0000256" key="1">
    <source>
        <dbReference type="ARBA" id="ARBA00022485"/>
    </source>
</evidence>
<evidence type="ECO:0000256" key="6">
    <source>
        <dbReference type="ARBA" id="ARBA00023014"/>
    </source>
</evidence>
<dbReference type="PIRSF" id="PIRSF004869">
    <property type="entry name" value="PflX_prd"/>
    <property type="match status" value="1"/>
</dbReference>
<protein>
    <submittedName>
        <fullName evidence="9 10">Radical SAM</fullName>
    </submittedName>
</protein>
<organism evidence="9">
    <name type="scientific">Acidithiobacillus ferrivorans</name>
    <dbReference type="NCBI Taxonomy" id="160808"/>
    <lineage>
        <taxon>Bacteria</taxon>
        <taxon>Pseudomonadati</taxon>
        <taxon>Pseudomonadota</taxon>
        <taxon>Acidithiobacillia</taxon>
        <taxon>Acidithiobacillales</taxon>
        <taxon>Acidithiobacillaceae</taxon>
        <taxon>Acidithiobacillus</taxon>
    </lineage>
</organism>
<reference evidence="9" key="2">
    <citation type="submission" date="2014-07" db="EMBL/GenBank/DDBJ databases">
        <title>Initial genome analysis of the psychrotolerant acidophile Acidithiobacillus ferrivorans CF27: insights into iron and sulfur oxidation pathways and into biofilm formation.</title>
        <authorList>
            <person name="Talla E."/>
            <person name="Hedrich S."/>
            <person name="Mangenot S."/>
            <person name="Ji B."/>
            <person name="Johnson D.B."/>
            <person name="Barbe V."/>
            <person name="Bonnefoy V."/>
        </authorList>
    </citation>
    <scope>NUCLEOTIDE SEQUENCE [LARGE SCALE GENOMIC DNA]</scope>
    <source>
        <strain evidence="9">CF27</strain>
    </source>
</reference>
<dbReference type="CDD" id="cd01335">
    <property type="entry name" value="Radical_SAM"/>
    <property type="match status" value="1"/>
</dbReference>
<feature type="binding site" evidence="7">
    <location>
        <position position="93"/>
    </location>
    <ligand>
        <name>[4Fe-4S] cluster</name>
        <dbReference type="ChEBI" id="CHEBI:49883"/>
        <note>4Fe-4S-S-AdoMet</note>
    </ligand>
</feature>